<keyword evidence="1" id="KW-0472">Membrane</keyword>
<dbReference type="EMBL" id="MNZM01000002">
    <property type="protein sequence ID" value="OIP86767.1"/>
    <property type="molecule type" value="Genomic_DNA"/>
</dbReference>
<dbReference type="Proteomes" id="UP000183758">
    <property type="component" value="Unassembled WGS sequence"/>
</dbReference>
<feature type="transmembrane region" description="Helical" evidence="1">
    <location>
        <begin position="226"/>
        <end position="247"/>
    </location>
</feature>
<sequence>MSNISAIIVVKDQPPHLDETLESIDLLVDEIIIGDINLSPDQIHKLFNNPKIKIHKIASDTPFADVVKEDLKKIAKNEYVLYLDPDEVFPNRTIGFIKTHLNNYDCFLFPRQNIIFNKWIEHSRWWPDNQVRLYRKTSVIWPKNVHPQPKISGKQFCFEAKAENAIIHYNYESLDQFLEKATRYAKSEVNELIQTKQSLSLSTTISKALSEFISRFFAHEGYRDGMHGFVLAFLQMFYYFLVYFYFWEKNKFQSDQKEKIHKIPQLYFKQGLFETNYWLIKQNLTSPLSKLKNKFINKILSLFS</sequence>
<name>A0A1J5I116_9BACT</name>
<keyword evidence="1" id="KW-1133">Transmembrane helix</keyword>
<evidence type="ECO:0000256" key="1">
    <source>
        <dbReference type="SAM" id="Phobius"/>
    </source>
</evidence>
<evidence type="ECO:0008006" key="4">
    <source>
        <dbReference type="Google" id="ProtNLM"/>
    </source>
</evidence>
<dbReference type="CDD" id="cd02511">
    <property type="entry name" value="Beta4Glucosyltransferase"/>
    <property type="match status" value="1"/>
</dbReference>
<dbReference type="PANTHER" id="PTHR43630">
    <property type="entry name" value="POLY-BETA-1,6-N-ACETYL-D-GLUCOSAMINE SYNTHASE"/>
    <property type="match status" value="1"/>
</dbReference>
<evidence type="ECO:0000313" key="2">
    <source>
        <dbReference type="EMBL" id="OIP86767.1"/>
    </source>
</evidence>
<dbReference type="PANTHER" id="PTHR43630:SF2">
    <property type="entry name" value="GLYCOSYLTRANSFERASE"/>
    <property type="match status" value="1"/>
</dbReference>
<keyword evidence="1" id="KW-0812">Transmembrane</keyword>
<comment type="caution">
    <text evidence="2">The sequence shown here is derived from an EMBL/GenBank/DDBJ whole genome shotgun (WGS) entry which is preliminary data.</text>
</comment>
<accession>A0A1J5I116</accession>
<dbReference type="Gene3D" id="3.90.550.10">
    <property type="entry name" value="Spore Coat Polysaccharide Biosynthesis Protein SpsA, Chain A"/>
    <property type="match status" value="1"/>
</dbReference>
<organism evidence="2 3">
    <name type="scientific">Candidatus Roizmanbacteria bacterium CG2_30_33_16</name>
    <dbReference type="NCBI Taxonomy" id="1805340"/>
    <lineage>
        <taxon>Bacteria</taxon>
        <taxon>Candidatus Roizmaniibacteriota</taxon>
    </lineage>
</organism>
<reference evidence="2 3" key="1">
    <citation type="journal article" date="2016" name="Environ. Microbiol.">
        <title>Genomic resolution of a cold subsurface aquifer community provides metabolic insights for novel microbes adapted to high CO concentrations.</title>
        <authorList>
            <person name="Probst A.J."/>
            <person name="Castelle C.J."/>
            <person name="Singh A."/>
            <person name="Brown C.T."/>
            <person name="Anantharaman K."/>
            <person name="Sharon I."/>
            <person name="Hug L.A."/>
            <person name="Burstein D."/>
            <person name="Emerson J.B."/>
            <person name="Thomas B.C."/>
            <person name="Banfield J.F."/>
        </authorList>
    </citation>
    <scope>NUCLEOTIDE SEQUENCE [LARGE SCALE GENOMIC DNA]</scope>
    <source>
        <strain evidence="2">CG2_30_33_16</strain>
    </source>
</reference>
<protein>
    <recommendedName>
        <fullName evidence="4">Glycosyltransferase 2-like domain-containing protein</fullName>
    </recommendedName>
</protein>
<dbReference type="SUPFAM" id="SSF53448">
    <property type="entry name" value="Nucleotide-diphospho-sugar transferases"/>
    <property type="match status" value="1"/>
</dbReference>
<gene>
    <name evidence="2" type="ORF">AUK04_00115</name>
</gene>
<dbReference type="AlphaFoldDB" id="A0A1J5I116"/>
<proteinExistence type="predicted"/>
<dbReference type="InterPro" id="IPR029044">
    <property type="entry name" value="Nucleotide-diphossugar_trans"/>
</dbReference>
<evidence type="ECO:0000313" key="3">
    <source>
        <dbReference type="Proteomes" id="UP000183758"/>
    </source>
</evidence>